<evidence type="ECO:0000313" key="3">
    <source>
        <dbReference type="Proteomes" id="UP001627154"/>
    </source>
</evidence>
<dbReference type="Pfam" id="PF12937">
    <property type="entry name" value="F-box-like"/>
    <property type="match status" value="1"/>
</dbReference>
<sequence length="429" mass="49057">MKRSATSSHSSDDESKKDLEPIAKKSKNNFRYEYHFLDLPDDVLLHVCNLLSAFDKIALHLTCTRLSNLCCDRFLWKKIDFRGKNLTVRTLKLYSKFILPITKFLAIRGNTEIDAEFFDLLRQQSRDLKEFIVEDYIISQQDIPITSFPKTLKLLSLKGCDVINRSPLLTTKYLSRIDSHMLNLSTLILSNCKWLNSHSFMIISKIQQLKEVRLNSCHGLKEDIAYTSIACRCGMKNLEILDLRDTFVGDSVITSFSLCPTLTEIYMENPSPESEPYHHEPPPEHREIFLIQLPRGPNINQNNVAVNVGRVNDIDANRLMGYIRNNVDRSLITDRSVCSLGIQGRNPNIAINHLEEVQLAVGRSRETTNPNLQKLVVRNYPDVTNNSLTHLLHNAPKLVYLDVTGTSVTKQAVDNFRLQRPEVTLLSSF</sequence>
<dbReference type="Gene3D" id="3.80.10.10">
    <property type="entry name" value="Ribonuclease Inhibitor"/>
    <property type="match status" value="2"/>
</dbReference>
<gene>
    <name evidence="2" type="ORF">TKK_017252</name>
</gene>
<proteinExistence type="predicted"/>
<dbReference type="PROSITE" id="PS50181">
    <property type="entry name" value="FBOX"/>
    <property type="match status" value="1"/>
</dbReference>
<dbReference type="InterPro" id="IPR032675">
    <property type="entry name" value="LRR_dom_sf"/>
</dbReference>
<dbReference type="PANTHER" id="PTHR13318:SF190">
    <property type="entry name" value="PARTNER OF PAIRED, ISOFORM B"/>
    <property type="match status" value="1"/>
</dbReference>
<organism evidence="2 3">
    <name type="scientific">Trichogramma kaykai</name>
    <dbReference type="NCBI Taxonomy" id="54128"/>
    <lineage>
        <taxon>Eukaryota</taxon>
        <taxon>Metazoa</taxon>
        <taxon>Ecdysozoa</taxon>
        <taxon>Arthropoda</taxon>
        <taxon>Hexapoda</taxon>
        <taxon>Insecta</taxon>
        <taxon>Pterygota</taxon>
        <taxon>Neoptera</taxon>
        <taxon>Endopterygota</taxon>
        <taxon>Hymenoptera</taxon>
        <taxon>Apocrita</taxon>
        <taxon>Proctotrupomorpha</taxon>
        <taxon>Chalcidoidea</taxon>
        <taxon>Trichogrammatidae</taxon>
        <taxon>Trichogramma</taxon>
    </lineage>
</organism>
<reference evidence="2 3" key="1">
    <citation type="journal article" date="2024" name="bioRxiv">
        <title>A reference genome for Trichogramma kaykai: A tiny desert-dwelling parasitoid wasp with competing sex-ratio distorters.</title>
        <authorList>
            <person name="Culotta J."/>
            <person name="Lindsey A.R."/>
        </authorList>
    </citation>
    <scope>NUCLEOTIDE SEQUENCE [LARGE SCALE GENOMIC DNA]</scope>
    <source>
        <strain evidence="2 3">KSX58</strain>
    </source>
</reference>
<accession>A0ABD2W2S1</accession>
<comment type="caution">
    <text evidence="2">The sequence shown here is derived from an EMBL/GenBank/DDBJ whole genome shotgun (WGS) entry which is preliminary data.</text>
</comment>
<evidence type="ECO:0000259" key="1">
    <source>
        <dbReference type="PROSITE" id="PS50181"/>
    </source>
</evidence>
<dbReference type="Proteomes" id="UP001627154">
    <property type="component" value="Unassembled WGS sequence"/>
</dbReference>
<dbReference type="EMBL" id="JBJJXI010000137">
    <property type="protein sequence ID" value="KAL3387283.1"/>
    <property type="molecule type" value="Genomic_DNA"/>
</dbReference>
<dbReference type="SUPFAM" id="SSF52047">
    <property type="entry name" value="RNI-like"/>
    <property type="match status" value="1"/>
</dbReference>
<dbReference type="InterPro" id="IPR001810">
    <property type="entry name" value="F-box_dom"/>
</dbReference>
<feature type="domain" description="F-box" evidence="1">
    <location>
        <begin position="33"/>
        <end position="79"/>
    </location>
</feature>
<keyword evidence="3" id="KW-1185">Reference proteome</keyword>
<name>A0ABD2W2S1_9HYME</name>
<dbReference type="PANTHER" id="PTHR13318">
    <property type="entry name" value="PARTNER OF PAIRED, ISOFORM B-RELATED"/>
    <property type="match status" value="1"/>
</dbReference>
<protein>
    <recommendedName>
        <fullName evidence="1">F-box domain-containing protein</fullName>
    </recommendedName>
</protein>
<dbReference type="AlphaFoldDB" id="A0ABD2W2S1"/>
<evidence type="ECO:0000313" key="2">
    <source>
        <dbReference type="EMBL" id="KAL3387283.1"/>
    </source>
</evidence>